<dbReference type="PROSITE" id="PS51186">
    <property type="entry name" value="GNAT"/>
    <property type="match status" value="1"/>
</dbReference>
<evidence type="ECO:0000256" key="3">
    <source>
        <dbReference type="HAMAP-Rule" id="MF_02210"/>
    </source>
</evidence>
<dbReference type="HAMAP" id="MF_02210">
    <property type="entry name" value="RimI"/>
    <property type="match status" value="1"/>
</dbReference>
<evidence type="ECO:0000313" key="6">
    <source>
        <dbReference type="Proteomes" id="UP001198701"/>
    </source>
</evidence>
<organism evidence="5 6">
    <name type="scientific">Massilia agrisoli</name>
    <dbReference type="NCBI Taxonomy" id="2892444"/>
    <lineage>
        <taxon>Bacteria</taxon>
        <taxon>Pseudomonadati</taxon>
        <taxon>Pseudomonadota</taxon>
        <taxon>Betaproteobacteria</taxon>
        <taxon>Burkholderiales</taxon>
        <taxon>Oxalobacteraceae</taxon>
        <taxon>Telluria group</taxon>
        <taxon>Massilia</taxon>
    </lineage>
</organism>
<dbReference type="InterPro" id="IPR043690">
    <property type="entry name" value="RimI"/>
</dbReference>
<keyword evidence="5" id="KW-0689">Ribosomal protein</keyword>
<feature type="domain" description="N-acetyltransferase" evidence="4">
    <location>
        <begin position="10"/>
        <end position="156"/>
    </location>
</feature>
<dbReference type="GO" id="GO:0008999">
    <property type="term" value="F:protein-N-terminal-alanine acetyltransferase activity"/>
    <property type="evidence" value="ECO:0007669"/>
    <property type="project" value="UniProtKB-EC"/>
</dbReference>
<keyword evidence="5" id="KW-0687">Ribonucleoprotein</keyword>
<dbReference type="EMBL" id="JAJHPV010000020">
    <property type="protein sequence ID" value="MCC6072986.1"/>
    <property type="molecule type" value="Genomic_DNA"/>
</dbReference>
<keyword evidence="6" id="KW-1185">Reference proteome</keyword>
<feature type="binding site" evidence="3">
    <location>
        <begin position="78"/>
        <end position="80"/>
    </location>
    <ligand>
        <name>acetyl-CoA</name>
        <dbReference type="ChEBI" id="CHEBI:57288"/>
    </ligand>
</feature>
<gene>
    <name evidence="3 5" type="primary">rimI</name>
    <name evidence="5" type="ORF">LMJ30_18805</name>
</gene>
<keyword evidence="2 3" id="KW-0012">Acyltransferase</keyword>
<evidence type="ECO:0000256" key="1">
    <source>
        <dbReference type="ARBA" id="ARBA00022679"/>
    </source>
</evidence>
<evidence type="ECO:0000256" key="2">
    <source>
        <dbReference type="ARBA" id="ARBA00023315"/>
    </source>
</evidence>
<dbReference type="Pfam" id="PF00583">
    <property type="entry name" value="Acetyltransf_1"/>
    <property type="match status" value="1"/>
</dbReference>
<proteinExistence type="inferred from homology"/>
<accession>A0ABS8IYK5</accession>
<dbReference type="SUPFAM" id="SSF55729">
    <property type="entry name" value="Acyl-CoA N-acyltransferases (Nat)"/>
    <property type="match status" value="1"/>
</dbReference>
<comment type="caution">
    <text evidence="3">Lacks conserved residue(s) required for the propagation of feature annotation.</text>
</comment>
<dbReference type="GO" id="GO:0005840">
    <property type="term" value="C:ribosome"/>
    <property type="evidence" value="ECO:0007669"/>
    <property type="project" value="UniProtKB-KW"/>
</dbReference>
<dbReference type="InterPro" id="IPR050832">
    <property type="entry name" value="Bact_Acetyltransf"/>
</dbReference>
<name>A0ABS8IYK5_9BURK</name>
<reference evidence="5 6" key="1">
    <citation type="submission" date="2021-11" db="EMBL/GenBank/DDBJ databases">
        <authorList>
            <person name="Huq M.A."/>
        </authorList>
    </citation>
    <scope>NUCLEOTIDE SEQUENCE [LARGE SCALE GENOMIC DNA]</scope>
    <source>
        <strain evidence="5 6">MAHUQ-52</strain>
    </source>
</reference>
<comment type="caution">
    <text evidence="5">The sequence shown here is derived from an EMBL/GenBank/DDBJ whole genome shotgun (WGS) entry which is preliminary data.</text>
</comment>
<feature type="active site" description="Proton acceptor" evidence="3">
    <location>
        <position position="112"/>
    </location>
</feature>
<evidence type="ECO:0000313" key="5">
    <source>
        <dbReference type="EMBL" id="MCC6072986.1"/>
    </source>
</evidence>
<dbReference type="PANTHER" id="PTHR43877">
    <property type="entry name" value="AMINOALKYLPHOSPHONATE N-ACETYLTRANSFERASE-RELATED-RELATED"/>
    <property type="match status" value="1"/>
</dbReference>
<dbReference type="InterPro" id="IPR000182">
    <property type="entry name" value="GNAT_dom"/>
</dbReference>
<evidence type="ECO:0000259" key="4">
    <source>
        <dbReference type="PROSITE" id="PS51186"/>
    </source>
</evidence>
<dbReference type="InterPro" id="IPR006464">
    <property type="entry name" value="AcTrfase_RimI/Ard1"/>
</dbReference>
<comment type="similarity">
    <text evidence="3">Belongs to the acetyltransferase family. RimI subfamily.</text>
</comment>
<feature type="active site" description="Proton donor" evidence="3">
    <location>
        <position position="124"/>
    </location>
</feature>
<dbReference type="Proteomes" id="UP001198701">
    <property type="component" value="Unassembled WGS sequence"/>
</dbReference>
<keyword evidence="3" id="KW-0963">Cytoplasm</keyword>
<dbReference type="NCBIfam" id="TIGR01575">
    <property type="entry name" value="rimI"/>
    <property type="match status" value="1"/>
</dbReference>
<sequence length="156" mass="17438">MTGASAPTGLHLSRMVMDDLDEVFGVELSVYPHPWTRGNFADSLASGYQGRVLRDDAGKLVGYFLLMAAVDEAHLLNVAVRAERQGEGLGRYLLDKVVDCARALGMESVLLEVRPSNQRALKVYEQYGFTEIGRRKAYYPDHNGQREDAIVMRYVL</sequence>
<dbReference type="RefSeq" id="WP_229434001.1">
    <property type="nucleotide sequence ID" value="NZ_JAJHPV010000020.1"/>
</dbReference>
<protein>
    <recommendedName>
        <fullName evidence="3">[Ribosomal protein bS18]-alanine N-acetyltransferase</fullName>
        <ecNumber evidence="3">2.3.1.266</ecNumber>
    </recommendedName>
</protein>
<comment type="function">
    <text evidence="3">Acetylates the N-terminal alanine of ribosomal protein bS18.</text>
</comment>
<feature type="binding site" evidence="3">
    <location>
        <position position="117"/>
    </location>
    <ligand>
        <name>acetyl-CoA</name>
        <dbReference type="ChEBI" id="CHEBI:57288"/>
    </ligand>
</feature>
<keyword evidence="1 3" id="KW-0808">Transferase</keyword>
<dbReference type="CDD" id="cd04301">
    <property type="entry name" value="NAT_SF"/>
    <property type="match status" value="1"/>
</dbReference>
<dbReference type="InterPro" id="IPR016181">
    <property type="entry name" value="Acyl_CoA_acyltransferase"/>
</dbReference>
<dbReference type="Gene3D" id="3.40.630.30">
    <property type="match status" value="1"/>
</dbReference>
<dbReference type="EC" id="2.3.1.266" evidence="3"/>
<comment type="subcellular location">
    <subcellularLocation>
        <location evidence="3">Cytoplasm</location>
    </subcellularLocation>
</comment>
<comment type="catalytic activity">
    <reaction evidence="3">
        <text>N-terminal L-alanyl-[ribosomal protein bS18] + acetyl-CoA = N-terminal N(alpha)-acetyl-L-alanyl-[ribosomal protein bS18] + CoA + H(+)</text>
        <dbReference type="Rhea" id="RHEA:43756"/>
        <dbReference type="Rhea" id="RHEA-COMP:10676"/>
        <dbReference type="Rhea" id="RHEA-COMP:10677"/>
        <dbReference type="ChEBI" id="CHEBI:15378"/>
        <dbReference type="ChEBI" id="CHEBI:57287"/>
        <dbReference type="ChEBI" id="CHEBI:57288"/>
        <dbReference type="ChEBI" id="CHEBI:64718"/>
        <dbReference type="ChEBI" id="CHEBI:83683"/>
        <dbReference type="EC" id="2.3.1.266"/>
    </reaction>
</comment>